<comment type="similarity">
    <text evidence="2">Belongs to the TAF12 family.</text>
</comment>
<keyword evidence="4" id="KW-0804">Transcription</keyword>
<keyword evidence="9" id="KW-1185">Reference proteome</keyword>
<dbReference type="Gene3D" id="1.10.20.10">
    <property type="entry name" value="Histone, subunit A"/>
    <property type="match status" value="1"/>
</dbReference>
<feature type="region of interest" description="Disordered" evidence="6">
    <location>
        <begin position="43"/>
        <end position="191"/>
    </location>
</feature>
<evidence type="ECO:0000313" key="8">
    <source>
        <dbReference type="EMBL" id="KAK8967506.1"/>
    </source>
</evidence>
<dbReference type="PANTHER" id="PTHR12264:SF21">
    <property type="entry name" value="TRANSCRIPTION INITIATION FACTOR TFIID SUBUNIT 12"/>
    <property type="match status" value="1"/>
</dbReference>
<reference evidence="8 9" key="1">
    <citation type="journal article" date="2022" name="Nat. Plants">
        <title>Genomes of leafy and leafless Platanthera orchids illuminate the evolution of mycoheterotrophy.</title>
        <authorList>
            <person name="Li M.H."/>
            <person name="Liu K.W."/>
            <person name="Li Z."/>
            <person name="Lu H.C."/>
            <person name="Ye Q.L."/>
            <person name="Zhang D."/>
            <person name="Wang J.Y."/>
            <person name="Li Y.F."/>
            <person name="Zhong Z.M."/>
            <person name="Liu X."/>
            <person name="Yu X."/>
            <person name="Liu D.K."/>
            <person name="Tu X.D."/>
            <person name="Liu B."/>
            <person name="Hao Y."/>
            <person name="Liao X.Y."/>
            <person name="Jiang Y.T."/>
            <person name="Sun W.H."/>
            <person name="Chen J."/>
            <person name="Chen Y.Q."/>
            <person name="Ai Y."/>
            <person name="Zhai J.W."/>
            <person name="Wu S.S."/>
            <person name="Zhou Z."/>
            <person name="Hsiao Y.Y."/>
            <person name="Wu W.L."/>
            <person name="Chen Y.Y."/>
            <person name="Lin Y.F."/>
            <person name="Hsu J.L."/>
            <person name="Li C.Y."/>
            <person name="Wang Z.W."/>
            <person name="Zhao X."/>
            <person name="Zhong W.Y."/>
            <person name="Ma X.K."/>
            <person name="Ma L."/>
            <person name="Huang J."/>
            <person name="Chen G.Z."/>
            <person name="Huang M.Z."/>
            <person name="Huang L."/>
            <person name="Peng D.H."/>
            <person name="Luo Y.B."/>
            <person name="Zou S.Q."/>
            <person name="Chen S.P."/>
            <person name="Lan S."/>
            <person name="Tsai W.C."/>
            <person name="Van de Peer Y."/>
            <person name="Liu Z.J."/>
        </authorList>
    </citation>
    <scope>NUCLEOTIDE SEQUENCE [LARGE SCALE GENOMIC DNA]</scope>
    <source>
        <strain evidence="8">Lor288</strain>
    </source>
</reference>
<dbReference type="Proteomes" id="UP001412067">
    <property type="component" value="Unassembled WGS sequence"/>
</dbReference>
<evidence type="ECO:0000256" key="5">
    <source>
        <dbReference type="ARBA" id="ARBA00023242"/>
    </source>
</evidence>
<accession>A0ABR2MVM8</accession>
<organism evidence="8 9">
    <name type="scientific">Platanthera guangdongensis</name>
    <dbReference type="NCBI Taxonomy" id="2320717"/>
    <lineage>
        <taxon>Eukaryota</taxon>
        <taxon>Viridiplantae</taxon>
        <taxon>Streptophyta</taxon>
        <taxon>Embryophyta</taxon>
        <taxon>Tracheophyta</taxon>
        <taxon>Spermatophyta</taxon>
        <taxon>Magnoliopsida</taxon>
        <taxon>Liliopsida</taxon>
        <taxon>Asparagales</taxon>
        <taxon>Orchidaceae</taxon>
        <taxon>Orchidoideae</taxon>
        <taxon>Orchideae</taxon>
        <taxon>Orchidinae</taxon>
        <taxon>Platanthera</taxon>
    </lineage>
</organism>
<feature type="compositionally biased region" description="Polar residues" evidence="6">
    <location>
        <begin position="43"/>
        <end position="58"/>
    </location>
</feature>
<evidence type="ECO:0000313" key="9">
    <source>
        <dbReference type="Proteomes" id="UP001412067"/>
    </source>
</evidence>
<dbReference type="InterPro" id="IPR037794">
    <property type="entry name" value="TAF12"/>
</dbReference>
<feature type="compositionally biased region" description="Polar residues" evidence="6">
    <location>
        <begin position="75"/>
        <end position="103"/>
    </location>
</feature>
<feature type="domain" description="Transcription initiation factor TFIID subunit 12" evidence="7">
    <location>
        <begin position="196"/>
        <end position="263"/>
    </location>
</feature>
<evidence type="ECO:0000256" key="4">
    <source>
        <dbReference type="ARBA" id="ARBA00023163"/>
    </source>
</evidence>
<name>A0ABR2MVM8_9ASPA</name>
<protein>
    <recommendedName>
        <fullName evidence="7">Transcription initiation factor TFIID subunit 12 domain-containing protein</fullName>
    </recommendedName>
</protein>
<proteinExistence type="inferred from homology"/>
<sequence>MIGSLSGASRIRASGIQHQPRLGQAIDKSIPQSGISQALNLQKFPNSGLSNPSSTPSLNAPISAPQSAQSLQQQWMSNQGKQIHGTSFPSSSFRPQTKQHNSPPMTPNQLQVLSSQQQQQQQQQKQLQQQQQNISMPHHLPDLHSNRNQQSLPQQHLHSSRGHTSVIQRSNNHIGQPGTTIPITEGSPETGNQILSKRSIQELVAQIDPSEKLEPEVEDVLAEIANDFVESITTAACSLAKHRRSTTLEAKDILLYVERNWNMALPGFSGDEVKLYKKPYVNDIHKERLAMVT</sequence>
<gene>
    <name evidence="8" type="ORF">KSP40_PGU002979</name>
</gene>
<comment type="caution">
    <text evidence="8">The sequence shown here is derived from an EMBL/GenBank/DDBJ whole genome shotgun (WGS) entry which is preliminary data.</text>
</comment>
<dbReference type="PANTHER" id="PTHR12264">
    <property type="entry name" value="TRANSCRIPTION INITIATION FACTOR TFIID SUBUNIT 12"/>
    <property type="match status" value="1"/>
</dbReference>
<evidence type="ECO:0000256" key="1">
    <source>
        <dbReference type="ARBA" id="ARBA00004123"/>
    </source>
</evidence>
<evidence type="ECO:0000256" key="3">
    <source>
        <dbReference type="ARBA" id="ARBA00023015"/>
    </source>
</evidence>
<feature type="compositionally biased region" description="Polar residues" evidence="6">
    <location>
        <begin position="162"/>
        <end position="191"/>
    </location>
</feature>
<dbReference type="CDD" id="cd07981">
    <property type="entry name" value="HFD_TAF12"/>
    <property type="match status" value="1"/>
</dbReference>
<keyword evidence="5" id="KW-0539">Nucleus</keyword>
<feature type="compositionally biased region" description="Low complexity" evidence="6">
    <location>
        <begin position="60"/>
        <end position="74"/>
    </location>
</feature>
<dbReference type="Pfam" id="PF03847">
    <property type="entry name" value="TFIID_20kDa"/>
    <property type="match status" value="1"/>
</dbReference>
<evidence type="ECO:0000256" key="6">
    <source>
        <dbReference type="SAM" id="MobiDB-lite"/>
    </source>
</evidence>
<evidence type="ECO:0000256" key="2">
    <source>
        <dbReference type="ARBA" id="ARBA00007530"/>
    </source>
</evidence>
<dbReference type="EMBL" id="JBBWWR010000005">
    <property type="protein sequence ID" value="KAK8967506.1"/>
    <property type="molecule type" value="Genomic_DNA"/>
</dbReference>
<evidence type="ECO:0000259" key="7">
    <source>
        <dbReference type="Pfam" id="PF03847"/>
    </source>
</evidence>
<dbReference type="SUPFAM" id="SSF47113">
    <property type="entry name" value="Histone-fold"/>
    <property type="match status" value="1"/>
</dbReference>
<feature type="compositionally biased region" description="Low complexity" evidence="6">
    <location>
        <begin position="109"/>
        <end position="132"/>
    </location>
</feature>
<dbReference type="InterPro" id="IPR003228">
    <property type="entry name" value="TFIID_TAF12_dom"/>
</dbReference>
<keyword evidence="3" id="KW-0805">Transcription regulation</keyword>
<dbReference type="InterPro" id="IPR009072">
    <property type="entry name" value="Histone-fold"/>
</dbReference>
<comment type="subcellular location">
    <subcellularLocation>
        <location evidence="1">Nucleus</location>
    </subcellularLocation>
</comment>